<evidence type="ECO:0000313" key="5">
    <source>
        <dbReference type="Proteomes" id="UP000645555"/>
    </source>
</evidence>
<feature type="compositionally biased region" description="Low complexity" evidence="1">
    <location>
        <begin position="460"/>
        <end position="483"/>
    </location>
</feature>
<dbReference type="InterPro" id="IPR018541">
    <property type="entry name" value="Ftsk_gamma"/>
</dbReference>
<sequence length="576" mass="61114">MPPGRDHYCCALMYVGLGDTLVKQGRCPVCGRRVPIDEEGIVRSHPHDESACKGAGRSAAGRRPPEPAGGRKDDTVPTAAYGPRTPGDTRYESIAGVVGCVTFLGLVALLVGAFVSPVMWGIGTGLLALGLAVLWVLGRTPAGRRSDAYARHLRAEREQETADAAARAEQEQVQAQVRERERRTAEAALALRQAVRALLDDLPPRGTPQEEALEHCLSGAGLARQPRLRAEAARLARAHIAVDERILCVARSTTLTDRQRPALLILTDRGGAVADKGLSYRCEPGPQDVVETPDQDWGELRVGELAFPFGTNPGLRVALAARAEAAARPPAPARADRPGHRLIRTARDAELVAVDWMRHLGFTDAVATPVGADEGIDVLAEHAVAQVKKEGSPTSRPVVQQLHGVAVAKGRAALFFALAGYTPPAVDWASRHGIALFQYDLQGTPTPVNPPALQLMQATATSTTAPGGPGAGPRAPGTGRAPASPRPRRSAPASGAREEEFARQAERAGLRAEVLQDIADAVVCEQRATLVMLQERFALSRPLARRALEALEHLGVVSAPSANGRRTVTAASLDHL</sequence>
<keyword evidence="2" id="KW-0812">Transmembrane</keyword>
<feature type="region of interest" description="Disordered" evidence="1">
    <location>
        <begin position="45"/>
        <end position="85"/>
    </location>
</feature>
<comment type="caution">
    <text evidence="4">The sequence shown here is derived from an EMBL/GenBank/DDBJ whole genome shotgun (WGS) entry which is preliminary data.</text>
</comment>
<dbReference type="InterPro" id="IPR036388">
    <property type="entry name" value="WH-like_DNA-bd_sf"/>
</dbReference>
<dbReference type="GO" id="GO:0004519">
    <property type="term" value="F:endonuclease activity"/>
    <property type="evidence" value="ECO:0007669"/>
    <property type="project" value="InterPro"/>
</dbReference>
<feature type="region of interest" description="Disordered" evidence="1">
    <location>
        <begin position="460"/>
        <end position="504"/>
    </location>
</feature>
<dbReference type="Pfam" id="PF04471">
    <property type="entry name" value="Mrr_cat"/>
    <property type="match status" value="1"/>
</dbReference>
<feature type="domain" description="FtsK gamma" evidence="3">
    <location>
        <begin position="508"/>
        <end position="573"/>
    </location>
</feature>
<dbReference type="InterPro" id="IPR011335">
    <property type="entry name" value="Restrct_endonuc-II-like"/>
</dbReference>
<dbReference type="Proteomes" id="UP000645555">
    <property type="component" value="Unassembled WGS sequence"/>
</dbReference>
<evidence type="ECO:0000256" key="1">
    <source>
        <dbReference type="SAM" id="MobiDB-lite"/>
    </source>
</evidence>
<keyword evidence="2" id="KW-1133">Transmembrane helix</keyword>
<gene>
    <name evidence="4" type="ORF">GCM10010515_74840</name>
</gene>
<feature type="transmembrane region" description="Helical" evidence="2">
    <location>
        <begin position="94"/>
        <end position="112"/>
    </location>
</feature>
<keyword evidence="2" id="KW-0472">Membrane</keyword>
<feature type="compositionally biased region" description="Basic and acidic residues" evidence="1">
    <location>
        <begin position="63"/>
        <end position="75"/>
    </location>
</feature>
<reference evidence="4" key="2">
    <citation type="submission" date="2020-09" db="EMBL/GenBank/DDBJ databases">
        <authorList>
            <person name="Sun Q."/>
            <person name="Ohkuma M."/>
        </authorList>
    </citation>
    <scope>NUCLEOTIDE SEQUENCE</scope>
    <source>
        <strain evidence="4">JCM 4956</strain>
    </source>
</reference>
<dbReference type="Gene3D" id="1.10.10.10">
    <property type="entry name" value="Winged helix-like DNA-binding domain superfamily/Winged helix DNA-binding domain"/>
    <property type="match status" value="1"/>
</dbReference>
<name>A0A918U604_9ACTN</name>
<dbReference type="InterPro" id="IPR007560">
    <property type="entry name" value="Restrct_endonuc_IV_Mrr"/>
</dbReference>
<dbReference type="SUPFAM" id="SSF46785">
    <property type="entry name" value="Winged helix' DNA-binding domain"/>
    <property type="match status" value="1"/>
</dbReference>
<protein>
    <recommendedName>
        <fullName evidence="3">FtsK gamma domain-containing protein</fullName>
    </recommendedName>
</protein>
<dbReference type="SUPFAM" id="SSF52980">
    <property type="entry name" value="Restriction endonuclease-like"/>
    <property type="match status" value="1"/>
</dbReference>
<dbReference type="EMBL" id="BMWD01000049">
    <property type="protein sequence ID" value="GGX97453.1"/>
    <property type="molecule type" value="Genomic_DNA"/>
</dbReference>
<dbReference type="SMART" id="SM00843">
    <property type="entry name" value="Ftsk_gamma"/>
    <property type="match status" value="1"/>
</dbReference>
<dbReference type="GO" id="GO:0003677">
    <property type="term" value="F:DNA binding"/>
    <property type="evidence" value="ECO:0007669"/>
    <property type="project" value="InterPro"/>
</dbReference>
<evidence type="ECO:0000313" key="4">
    <source>
        <dbReference type="EMBL" id="GGX97453.1"/>
    </source>
</evidence>
<feature type="transmembrane region" description="Helical" evidence="2">
    <location>
        <begin position="118"/>
        <end position="137"/>
    </location>
</feature>
<organism evidence="4 5">
    <name type="scientific">Streptomyces fructofermentans</name>
    <dbReference type="NCBI Taxonomy" id="152141"/>
    <lineage>
        <taxon>Bacteria</taxon>
        <taxon>Bacillati</taxon>
        <taxon>Actinomycetota</taxon>
        <taxon>Actinomycetes</taxon>
        <taxon>Kitasatosporales</taxon>
        <taxon>Streptomycetaceae</taxon>
        <taxon>Streptomyces</taxon>
    </lineage>
</organism>
<evidence type="ECO:0000256" key="2">
    <source>
        <dbReference type="SAM" id="Phobius"/>
    </source>
</evidence>
<dbReference type="InterPro" id="IPR036390">
    <property type="entry name" value="WH_DNA-bd_sf"/>
</dbReference>
<evidence type="ECO:0000259" key="3">
    <source>
        <dbReference type="SMART" id="SM00843"/>
    </source>
</evidence>
<dbReference type="AlphaFoldDB" id="A0A918U604"/>
<accession>A0A918U604</accession>
<proteinExistence type="predicted"/>
<keyword evidence="5" id="KW-1185">Reference proteome</keyword>
<dbReference type="GO" id="GO:0009307">
    <property type="term" value="P:DNA restriction-modification system"/>
    <property type="evidence" value="ECO:0007669"/>
    <property type="project" value="InterPro"/>
</dbReference>
<reference evidence="4" key="1">
    <citation type="journal article" date="2014" name="Int. J. Syst. Evol. Microbiol.">
        <title>Complete genome sequence of Corynebacterium casei LMG S-19264T (=DSM 44701T), isolated from a smear-ripened cheese.</title>
        <authorList>
            <consortium name="US DOE Joint Genome Institute (JGI-PGF)"/>
            <person name="Walter F."/>
            <person name="Albersmeier A."/>
            <person name="Kalinowski J."/>
            <person name="Ruckert C."/>
        </authorList>
    </citation>
    <scope>NUCLEOTIDE SEQUENCE</scope>
    <source>
        <strain evidence="4">JCM 4956</strain>
    </source>
</reference>